<keyword evidence="1" id="KW-0378">Hydrolase</keyword>
<comment type="caution">
    <text evidence="1">The sequence shown here is derived from an EMBL/GenBank/DDBJ whole genome shotgun (WGS) entry which is preliminary data.</text>
</comment>
<dbReference type="EMBL" id="JAJBZT010000002">
    <property type="protein sequence ID" value="MCB6182907.1"/>
    <property type="molecule type" value="Genomic_DNA"/>
</dbReference>
<evidence type="ECO:0000313" key="1">
    <source>
        <dbReference type="EMBL" id="MCB6182907.1"/>
    </source>
</evidence>
<dbReference type="InterPro" id="IPR029058">
    <property type="entry name" value="AB_hydrolase_fold"/>
</dbReference>
<proteinExistence type="predicted"/>
<dbReference type="Proteomes" id="UP001165395">
    <property type="component" value="Unassembled WGS sequence"/>
</dbReference>
<dbReference type="SUPFAM" id="SSF53474">
    <property type="entry name" value="alpha/beta-Hydrolases"/>
    <property type="match status" value="1"/>
</dbReference>
<reference evidence="1" key="1">
    <citation type="submission" date="2021-10" db="EMBL/GenBank/DDBJ databases">
        <title>The complete genome sequence of Leeia sp. TBRC 13508.</title>
        <authorList>
            <person name="Charoenyingcharoen P."/>
            <person name="Yukphan P."/>
        </authorList>
    </citation>
    <scope>NUCLEOTIDE SEQUENCE</scope>
    <source>
        <strain evidence="1">TBRC 13508</strain>
    </source>
</reference>
<gene>
    <name evidence="1" type="ORF">LIN78_05010</name>
</gene>
<name>A0ABS8D449_9NEIS</name>
<dbReference type="GO" id="GO:0016787">
    <property type="term" value="F:hydrolase activity"/>
    <property type="evidence" value="ECO:0007669"/>
    <property type="project" value="UniProtKB-KW"/>
</dbReference>
<keyword evidence="2" id="KW-1185">Reference proteome</keyword>
<dbReference type="Gene3D" id="3.40.50.1820">
    <property type="entry name" value="alpha/beta hydrolase"/>
    <property type="match status" value="1"/>
</dbReference>
<protein>
    <submittedName>
        <fullName evidence="1">Alpha/beta hydrolase</fullName>
    </submittedName>
</protein>
<accession>A0ABS8D449</accession>
<organism evidence="1 2">
    <name type="scientific">Leeia speluncae</name>
    <dbReference type="NCBI Taxonomy" id="2884804"/>
    <lineage>
        <taxon>Bacteria</taxon>
        <taxon>Pseudomonadati</taxon>
        <taxon>Pseudomonadota</taxon>
        <taxon>Betaproteobacteria</taxon>
        <taxon>Neisseriales</taxon>
        <taxon>Leeiaceae</taxon>
        <taxon>Leeia</taxon>
    </lineage>
</organism>
<evidence type="ECO:0000313" key="2">
    <source>
        <dbReference type="Proteomes" id="UP001165395"/>
    </source>
</evidence>
<dbReference type="RefSeq" id="WP_227179112.1">
    <property type="nucleotide sequence ID" value="NZ_JAJBZT010000002.1"/>
</dbReference>
<sequence length="212" mass="23827">MTNHLADPLIRLILLPPAMATSQDYVEKGFLTLVASLSLPIEVSCIDIGYEQVMSGTAANYLHEQIAPKENERIWLGGISLGAFNALQFAASYPTVVERLVLFAPYAGTSDVLSAITDNQGIPAEWQTDTTLTDERRWWGWLGNPLLAKPTIDLWLSEKDRFLAGQQLLEKYLPNTKAQWLPGKHEWPVWQQMWLAWVNTVLTPPFTQASHP</sequence>